<dbReference type="InterPro" id="IPR057253">
    <property type="entry name" value="CoiA-like_N"/>
</dbReference>
<dbReference type="InterPro" id="IPR057252">
    <property type="entry name" value="CoiA_C"/>
</dbReference>
<feature type="domain" description="Competence protein CoiA C-terminal" evidence="3">
    <location>
        <begin position="235"/>
        <end position="332"/>
    </location>
</feature>
<name>A0A366Y0L3_9BACI</name>
<dbReference type="OrthoDB" id="3784230at2"/>
<dbReference type="InterPro" id="IPR010330">
    <property type="entry name" value="CoiA_nuc"/>
</dbReference>
<proteinExistence type="predicted"/>
<evidence type="ECO:0000259" key="2">
    <source>
        <dbReference type="Pfam" id="PF25164"/>
    </source>
</evidence>
<keyword evidence="5" id="KW-1185">Reference proteome</keyword>
<dbReference type="Pfam" id="PF25166">
    <property type="entry name" value="CoiA_C"/>
    <property type="match status" value="1"/>
</dbReference>
<dbReference type="RefSeq" id="WP_113805695.1">
    <property type="nucleotide sequence ID" value="NZ_QOCW01000007.1"/>
</dbReference>
<organism evidence="4 5">
    <name type="scientific">Bacillus taeanensis</name>
    <dbReference type="NCBI Taxonomy" id="273032"/>
    <lineage>
        <taxon>Bacteria</taxon>
        <taxon>Bacillati</taxon>
        <taxon>Bacillota</taxon>
        <taxon>Bacilli</taxon>
        <taxon>Bacillales</taxon>
        <taxon>Bacillaceae</taxon>
        <taxon>Bacillus</taxon>
    </lineage>
</organism>
<gene>
    <name evidence="4" type="ORF">DS031_08795</name>
</gene>
<dbReference type="AlphaFoldDB" id="A0A366Y0L3"/>
<dbReference type="PIRSF" id="PIRSF007487">
    <property type="entry name" value="Competence-induced_CoiA_bac"/>
    <property type="match status" value="1"/>
</dbReference>
<dbReference type="InterPro" id="IPR021176">
    <property type="entry name" value="Competence-induced_CoiA"/>
</dbReference>
<dbReference type="Pfam" id="PF25164">
    <property type="entry name" value="CoiA_N"/>
    <property type="match status" value="1"/>
</dbReference>
<evidence type="ECO:0000259" key="3">
    <source>
        <dbReference type="Pfam" id="PF25166"/>
    </source>
</evidence>
<evidence type="ECO:0000259" key="1">
    <source>
        <dbReference type="Pfam" id="PF06054"/>
    </source>
</evidence>
<protein>
    <recommendedName>
        <fullName evidence="6">Competence protein CoiA</fullName>
    </recommendedName>
</protein>
<evidence type="ECO:0000313" key="4">
    <source>
        <dbReference type="EMBL" id="RBW69944.1"/>
    </source>
</evidence>
<sequence>MLVAYRENGERISLLESWDKKALERLRKETTFYCPGCKLVVQLKLGNSKKWHFAHLANANCQVESEGESLYHIQGKTLLYHWLKNQGIKTALEPFIRSIKQRPDLLIHTHHYYPLEFQCAAMNLTLFQKRTIAFQNLQLNPLWILGGNRLRRVTHTIFKVHEMDWLSLRMPHQSSSPILLYFCPETKCFAILSSLIPISPSNVCAKIQYIPLHSMKIQTILYGKGIAPFSLNIPQWLEQKKHWRFSALRTSTPIYQYIRKICQSVGIPLSYFPSLAGLPGRHLFCLKTPCFLWQTWILLHFLHPLPLGSTFSLSNLRYCFNKMIHKELFIIRNLPLIINQHFTSAVSRIFTFFNSIWINY</sequence>
<feature type="domain" description="Competence protein CoiA-like N-terminal" evidence="2">
    <location>
        <begin position="15"/>
        <end position="63"/>
    </location>
</feature>
<reference evidence="4 5" key="1">
    <citation type="submission" date="2018-07" db="EMBL/GenBank/DDBJ databases">
        <title>Lottiidibacillus patelloidae gen. nov., sp. nov., isolated from the intestinal tract of a marine limpet and the reclassification of B. taeanensis BH030017T, B. algicola KMM 3737T and B. hwajinpoensis SW-72T as genus Lottiidibacillus.</title>
        <authorList>
            <person name="Liu R."/>
            <person name="Huang Z."/>
        </authorList>
    </citation>
    <scope>NUCLEOTIDE SEQUENCE [LARGE SCALE GENOMIC DNA]</scope>
    <source>
        <strain evidence="4 5">BH030017</strain>
    </source>
</reference>
<dbReference type="Pfam" id="PF06054">
    <property type="entry name" value="CoiA_nuc"/>
    <property type="match status" value="1"/>
</dbReference>
<comment type="caution">
    <text evidence="4">The sequence shown here is derived from an EMBL/GenBank/DDBJ whole genome shotgun (WGS) entry which is preliminary data.</text>
</comment>
<evidence type="ECO:0008006" key="6">
    <source>
        <dbReference type="Google" id="ProtNLM"/>
    </source>
</evidence>
<dbReference type="Proteomes" id="UP000253314">
    <property type="component" value="Unassembled WGS sequence"/>
</dbReference>
<dbReference type="EMBL" id="QOCW01000007">
    <property type="protein sequence ID" value="RBW69944.1"/>
    <property type="molecule type" value="Genomic_DNA"/>
</dbReference>
<feature type="domain" description="Competence protein CoiA nuclease-like" evidence="1">
    <location>
        <begin position="68"/>
        <end position="221"/>
    </location>
</feature>
<accession>A0A366Y0L3</accession>
<evidence type="ECO:0000313" key="5">
    <source>
        <dbReference type="Proteomes" id="UP000253314"/>
    </source>
</evidence>